<protein>
    <submittedName>
        <fullName evidence="2">Uncharacterized protein</fullName>
    </submittedName>
</protein>
<dbReference type="Proteomes" id="UP001501710">
    <property type="component" value="Unassembled WGS sequence"/>
</dbReference>
<accession>A0ABP8BW17</accession>
<reference evidence="3" key="1">
    <citation type="journal article" date="2019" name="Int. J. Syst. Evol. Microbiol.">
        <title>The Global Catalogue of Microorganisms (GCM) 10K type strain sequencing project: providing services to taxonomists for standard genome sequencing and annotation.</title>
        <authorList>
            <consortium name="The Broad Institute Genomics Platform"/>
            <consortium name="The Broad Institute Genome Sequencing Center for Infectious Disease"/>
            <person name="Wu L."/>
            <person name="Ma J."/>
        </authorList>
    </citation>
    <scope>NUCLEOTIDE SEQUENCE [LARGE SCALE GENOMIC DNA]</scope>
    <source>
        <strain evidence="3">JCM 17440</strain>
    </source>
</reference>
<proteinExistence type="predicted"/>
<gene>
    <name evidence="2" type="ORF">GCM10022254_16500</name>
</gene>
<comment type="caution">
    <text evidence="2">The sequence shown here is derived from an EMBL/GenBank/DDBJ whole genome shotgun (WGS) entry which is preliminary data.</text>
</comment>
<evidence type="ECO:0000313" key="2">
    <source>
        <dbReference type="EMBL" id="GAA4227839.1"/>
    </source>
</evidence>
<sequence length="190" mass="21420">MIMWIEPKPSPRAVPASSITVHLDRLATEVAREGWQAEPRYDGPHPLIHVFDRDVPNIGESVTLVHGTTPGLWWYRSSTGEDLAPHTQPVQAAKRVTRILIPYVTAVRAARSHQTQATGERCSPPPARPDPSHAPTIAELQRRFAGVVCWWGAYTYEWWAIVPGGTQWKIVNAEDPDTLIQRVLNTRKRR</sequence>
<dbReference type="EMBL" id="BAABAS010000004">
    <property type="protein sequence ID" value="GAA4227839.1"/>
    <property type="molecule type" value="Genomic_DNA"/>
</dbReference>
<name>A0ABP8BW17_9ACTN</name>
<evidence type="ECO:0000256" key="1">
    <source>
        <dbReference type="SAM" id="MobiDB-lite"/>
    </source>
</evidence>
<evidence type="ECO:0000313" key="3">
    <source>
        <dbReference type="Proteomes" id="UP001501710"/>
    </source>
</evidence>
<keyword evidence="3" id="KW-1185">Reference proteome</keyword>
<feature type="region of interest" description="Disordered" evidence="1">
    <location>
        <begin position="112"/>
        <end position="134"/>
    </location>
</feature>
<organism evidence="2 3">
    <name type="scientific">Actinomadura meridiana</name>
    <dbReference type="NCBI Taxonomy" id="559626"/>
    <lineage>
        <taxon>Bacteria</taxon>
        <taxon>Bacillati</taxon>
        <taxon>Actinomycetota</taxon>
        <taxon>Actinomycetes</taxon>
        <taxon>Streptosporangiales</taxon>
        <taxon>Thermomonosporaceae</taxon>
        <taxon>Actinomadura</taxon>
    </lineage>
</organism>